<organism evidence="4 5">
    <name type="scientific">Thermodesulfobacterium commune</name>
    <dbReference type="NCBI Taxonomy" id="1741"/>
    <lineage>
        <taxon>Bacteria</taxon>
        <taxon>Pseudomonadati</taxon>
        <taxon>Thermodesulfobacteriota</taxon>
        <taxon>Thermodesulfobacteria</taxon>
        <taxon>Thermodesulfobacteriales</taxon>
        <taxon>Thermodesulfobacteriaceae</taxon>
        <taxon>Thermodesulfobacterium</taxon>
    </lineage>
</organism>
<proteinExistence type="inferred from homology"/>
<dbReference type="InterPro" id="IPR050188">
    <property type="entry name" value="RluA_PseudoU_synthase"/>
</dbReference>
<evidence type="ECO:0000313" key="4">
    <source>
        <dbReference type="EMBL" id="HAA84205.1"/>
    </source>
</evidence>
<dbReference type="AlphaFoldDB" id="A0A117LCK4"/>
<name>A0A117LCK4_9BACT</name>
<dbReference type="PANTHER" id="PTHR21600:SF83">
    <property type="entry name" value="PSEUDOURIDYLATE SYNTHASE RPUSD4, MITOCHONDRIAL"/>
    <property type="match status" value="1"/>
</dbReference>
<dbReference type="EMBL" id="DLVE01000068">
    <property type="protein sequence ID" value="HAA84205.1"/>
    <property type="molecule type" value="Genomic_DNA"/>
</dbReference>
<accession>A0A117LCK4</accession>
<dbReference type="SUPFAM" id="SSF55120">
    <property type="entry name" value="Pseudouridine synthase"/>
    <property type="match status" value="1"/>
</dbReference>
<reference evidence="4 5" key="1">
    <citation type="journal article" date="2018" name="Nat. Biotechnol.">
        <title>A standardized bacterial taxonomy based on genome phylogeny substantially revises the tree of life.</title>
        <authorList>
            <person name="Parks D.H."/>
            <person name="Chuvochina M."/>
            <person name="Waite D.W."/>
            <person name="Rinke C."/>
            <person name="Skarshewski A."/>
            <person name="Chaumeil P.A."/>
            <person name="Hugenholtz P."/>
        </authorList>
    </citation>
    <scope>NUCLEOTIDE SEQUENCE [LARGE SCALE GENOMIC DNA]</scope>
    <source>
        <strain evidence="4">UBA12529</strain>
    </source>
</reference>
<feature type="domain" description="Pseudouridine synthase RsuA/RluA-like" evidence="3">
    <location>
        <begin position="13"/>
        <end position="166"/>
    </location>
</feature>
<sequence>MKEDFILFEDKSLLVVNKPAGMVVQGAKDLEVSLLNLLKDYLKKRDNKPGNVFLAVVHRLDKPISGALVFAKRTKAARRLTESFKQKEVGKFYLAEVEGILKGQNLIRAYLKWDQKSHKALVFWEPKEGAKESLTYYETLQVVKNRSLVLLFPITGRKHQLRAVLSSLGFPVVGDVRYGAKRLVNQGKAILLHACFICFPHPLEKEPVEVLAPLPQYFSFPNLDKTLNLEFLNKKFQDLKKLYQE</sequence>
<dbReference type="InterPro" id="IPR006145">
    <property type="entry name" value="PsdUridine_synth_RsuA/RluA"/>
</dbReference>
<dbReference type="Pfam" id="PF00849">
    <property type="entry name" value="PseudoU_synth_2"/>
    <property type="match status" value="1"/>
</dbReference>
<dbReference type="CDD" id="cd02869">
    <property type="entry name" value="PseudoU_synth_RluA_like"/>
    <property type="match status" value="1"/>
</dbReference>
<evidence type="ECO:0000256" key="2">
    <source>
        <dbReference type="ARBA" id="ARBA00023235"/>
    </source>
</evidence>
<dbReference type="GO" id="GO:0009982">
    <property type="term" value="F:pseudouridine synthase activity"/>
    <property type="evidence" value="ECO:0007669"/>
    <property type="project" value="InterPro"/>
</dbReference>
<protein>
    <submittedName>
        <fullName evidence="4">RNA pseudouridine synthase</fullName>
    </submittedName>
</protein>
<comment type="caution">
    <text evidence="4">The sequence shown here is derived from an EMBL/GenBank/DDBJ whole genome shotgun (WGS) entry which is preliminary data.</text>
</comment>
<gene>
    <name evidence="4" type="ORF">DCE01_05430</name>
</gene>
<evidence type="ECO:0000259" key="3">
    <source>
        <dbReference type="Pfam" id="PF00849"/>
    </source>
</evidence>
<dbReference type="GO" id="GO:0140098">
    <property type="term" value="F:catalytic activity, acting on RNA"/>
    <property type="evidence" value="ECO:0007669"/>
    <property type="project" value="UniProtKB-ARBA"/>
</dbReference>
<evidence type="ECO:0000313" key="5">
    <source>
        <dbReference type="Proteomes" id="UP000257240"/>
    </source>
</evidence>
<dbReference type="Proteomes" id="UP000257240">
    <property type="component" value="Unassembled WGS sequence"/>
</dbReference>
<dbReference type="PANTHER" id="PTHR21600">
    <property type="entry name" value="MITOCHONDRIAL RNA PSEUDOURIDINE SYNTHASE"/>
    <property type="match status" value="1"/>
</dbReference>
<comment type="similarity">
    <text evidence="1">Belongs to the pseudouridine synthase RluA family.</text>
</comment>
<dbReference type="Gene3D" id="3.30.2350.10">
    <property type="entry name" value="Pseudouridine synthase"/>
    <property type="match status" value="1"/>
</dbReference>
<dbReference type="GO" id="GO:0006396">
    <property type="term" value="P:RNA processing"/>
    <property type="evidence" value="ECO:0007669"/>
    <property type="project" value="UniProtKB-ARBA"/>
</dbReference>
<keyword evidence="2" id="KW-0413">Isomerase</keyword>
<evidence type="ECO:0000256" key="1">
    <source>
        <dbReference type="ARBA" id="ARBA00010876"/>
    </source>
</evidence>
<dbReference type="InterPro" id="IPR020103">
    <property type="entry name" value="PsdUridine_synth_cat_dom_sf"/>
</dbReference>
<dbReference type="GO" id="GO:0003723">
    <property type="term" value="F:RNA binding"/>
    <property type="evidence" value="ECO:0007669"/>
    <property type="project" value="InterPro"/>
</dbReference>
<dbReference type="GO" id="GO:0001522">
    <property type="term" value="P:pseudouridine synthesis"/>
    <property type="evidence" value="ECO:0007669"/>
    <property type="project" value="InterPro"/>
</dbReference>